<organism evidence="3 4">
    <name type="scientific">Sporosarcina oncorhynchi</name>
    <dbReference type="NCBI Taxonomy" id="3056444"/>
    <lineage>
        <taxon>Bacteria</taxon>
        <taxon>Bacillati</taxon>
        <taxon>Bacillota</taxon>
        <taxon>Bacilli</taxon>
        <taxon>Bacillales</taxon>
        <taxon>Caryophanaceae</taxon>
        <taxon>Sporosarcina</taxon>
    </lineage>
</organism>
<dbReference type="PANTHER" id="PTHR46211:SF1">
    <property type="entry name" value="GLYCEROPHOSPHODIESTER PHOSPHODIESTERASE, CYTOPLASMIC"/>
    <property type="match status" value="1"/>
</dbReference>
<gene>
    <name evidence="3" type="ORF">QWT69_09680</name>
</gene>
<dbReference type="Gene3D" id="3.20.20.190">
    <property type="entry name" value="Phosphatidylinositol (PI) phosphodiesterase"/>
    <property type="match status" value="1"/>
</dbReference>
<dbReference type="PROSITE" id="PS51704">
    <property type="entry name" value="GP_PDE"/>
    <property type="match status" value="1"/>
</dbReference>
<proteinExistence type="predicted"/>
<feature type="domain" description="GP-PDE" evidence="2">
    <location>
        <begin position="42"/>
        <end position="297"/>
    </location>
</feature>
<dbReference type="PANTHER" id="PTHR46211">
    <property type="entry name" value="GLYCEROPHOSPHORYL DIESTER PHOSPHODIESTERASE"/>
    <property type="match status" value="1"/>
</dbReference>
<feature type="signal peptide" evidence="1">
    <location>
        <begin position="1"/>
        <end position="20"/>
    </location>
</feature>
<sequence>MGRKTKVALTVGAAGVAAWAASKAVVKPKPRTFKKALAFEDPVVLAKCSGMKDVPDMTMTAFKKCAELGVNGFSVDIRLTKDEEIVLFHDEYLDQTTDFSGRICNYTLAELQQADAGYMLTDKDGHTPYRGTGERIVTLQELLLAYPQLLFVINLMDSPDTYEGSLMPSKLWRLLEESEAEDRVVVTSDFDEQTDRFNLYAQNKVATGAGKDEVKKAFGAYSSKFGHLYTPRADLFIIPEKIGLFRMNTESFMSFLSNLNVAVYYENVNDKETIEKLLNAGAAGFITNHAEAMLAVMQQINY</sequence>
<evidence type="ECO:0000256" key="1">
    <source>
        <dbReference type="SAM" id="SignalP"/>
    </source>
</evidence>
<protein>
    <submittedName>
        <fullName evidence="3">Glycerophosphodiester phosphodiesterase family protein</fullName>
    </submittedName>
</protein>
<dbReference type="SUPFAM" id="SSF51695">
    <property type="entry name" value="PLC-like phosphodiesterases"/>
    <property type="match status" value="1"/>
</dbReference>
<dbReference type="Pfam" id="PF03009">
    <property type="entry name" value="GDPD"/>
    <property type="match status" value="1"/>
</dbReference>
<keyword evidence="4" id="KW-1185">Reference proteome</keyword>
<dbReference type="Proteomes" id="UP001303902">
    <property type="component" value="Chromosome"/>
</dbReference>
<dbReference type="InterPro" id="IPR017946">
    <property type="entry name" value="PLC-like_Pdiesterase_TIM-brl"/>
</dbReference>
<dbReference type="RefSeq" id="WP_317965170.1">
    <property type="nucleotide sequence ID" value="NZ_CP129118.1"/>
</dbReference>
<dbReference type="EMBL" id="CP129118">
    <property type="protein sequence ID" value="WOV86218.1"/>
    <property type="molecule type" value="Genomic_DNA"/>
</dbReference>
<evidence type="ECO:0000313" key="4">
    <source>
        <dbReference type="Proteomes" id="UP001303902"/>
    </source>
</evidence>
<accession>A0ABZ0L2T9</accession>
<evidence type="ECO:0000313" key="3">
    <source>
        <dbReference type="EMBL" id="WOV86218.1"/>
    </source>
</evidence>
<dbReference type="InterPro" id="IPR030395">
    <property type="entry name" value="GP_PDE_dom"/>
</dbReference>
<evidence type="ECO:0000259" key="2">
    <source>
        <dbReference type="PROSITE" id="PS51704"/>
    </source>
</evidence>
<feature type="chain" id="PRO_5047549889" evidence="1">
    <location>
        <begin position="21"/>
        <end position="302"/>
    </location>
</feature>
<keyword evidence="1" id="KW-0732">Signal</keyword>
<reference evidence="3 4" key="1">
    <citation type="submission" date="2023-06" db="EMBL/GenBank/DDBJ databases">
        <title>Sporosarcina sp. nov., isolated from Korean tranditional fermented seafood 'Jeotgal'.</title>
        <authorList>
            <person name="Yang A.I."/>
            <person name="Shin N.-R."/>
        </authorList>
    </citation>
    <scope>NUCLEOTIDE SEQUENCE [LARGE SCALE GENOMIC DNA]</scope>
    <source>
        <strain evidence="3 4">T2O-4</strain>
    </source>
</reference>
<name>A0ABZ0L2T9_9BACL</name>